<keyword evidence="11 15" id="KW-0819">tRNA processing</keyword>
<evidence type="ECO:0000256" key="4">
    <source>
        <dbReference type="ARBA" id="ARBA00011738"/>
    </source>
</evidence>
<dbReference type="STRING" id="1618443.UV73_C0002G0112"/>
<comment type="function">
    <text evidence="1 15 17">Specifically methylates guanosine-37 in various tRNAs.</text>
</comment>
<protein>
    <recommendedName>
        <fullName evidence="6 15">tRNA (guanine-N(1)-)-methyltransferase</fullName>
        <ecNumber evidence="5 15">2.1.1.228</ecNumber>
    </recommendedName>
    <alternativeName>
        <fullName evidence="12 15">M1G-methyltransferase</fullName>
    </alternativeName>
    <alternativeName>
        <fullName evidence="13 15">tRNA [GM37] methyltransferase</fullName>
    </alternativeName>
</protein>
<comment type="similarity">
    <text evidence="3 15 17">Belongs to the RNA methyltransferase TrmD family.</text>
</comment>
<evidence type="ECO:0000256" key="13">
    <source>
        <dbReference type="ARBA" id="ARBA00033392"/>
    </source>
</evidence>
<evidence type="ECO:0000256" key="2">
    <source>
        <dbReference type="ARBA" id="ARBA00004496"/>
    </source>
</evidence>
<dbReference type="EC" id="2.1.1.228" evidence="5 15"/>
<evidence type="ECO:0000256" key="12">
    <source>
        <dbReference type="ARBA" id="ARBA00029736"/>
    </source>
</evidence>
<evidence type="ECO:0000256" key="11">
    <source>
        <dbReference type="ARBA" id="ARBA00022694"/>
    </source>
</evidence>
<proteinExistence type="inferred from homology"/>
<evidence type="ECO:0000256" key="17">
    <source>
        <dbReference type="RuleBase" id="RU003464"/>
    </source>
</evidence>
<dbReference type="InterPro" id="IPR029028">
    <property type="entry name" value="Alpha/beta_knot_MTases"/>
</dbReference>
<keyword evidence="7 15" id="KW-0963">Cytoplasm</keyword>
<comment type="subcellular location">
    <subcellularLocation>
        <location evidence="2 15 17">Cytoplasm</location>
    </subcellularLocation>
</comment>
<dbReference type="GO" id="GO:0052906">
    <property type="term" value="F:tRNA (guanine(37)-N1)-methyltransferase activity"/>
    <property type="evidence" value="ECO:0007669"/>
    <property type="project" value="UniProtKB-UniRule"/>
</dbReference>
<keyword evidence="9 15" id="KW-0808">Transferase</keyword>
<evidence type="ECO:0000259" key="18">
    <source>
        <dbReference type="Pfam" id="PF01746"/>
    </source>
</evidence>
<evidence type="ECO:0000256" key="9">
    <source>
        <dbReference type="ARBA" id="ARBA00022679"/>
    </source>
</evidence>
<evidence type="ECO:0000313" key="20">
    <source>
        <dbReference type="Proteomes" id="UP000034894"/>
    </source>
</evidence>
<dbReference type="SUPFAM" id="SSF75217">
    <property type="entry name" value="alpha/beta knot"/>
    <property type="match status" value="1"/>
</dbReference>
<evidence type="ECO:0000256" key="6">
    <source>
        <dbReference type="ARBA" id="ARBA00014679"/>
    </source>
</evidence>
<dbReference type="HAMAP" id="MF_00605">
    <property type="entry name" value="TrmD"/>
    <property type="match status" value="1"/>
</dbReference>
<dbReference type="Gene3D" id="3.40.1280.10">
    <property type="match status" value="1"/>
</dbReference>
<name>A0A0G1GHX9_9BACT</name>
<dbReference type="NCBIfam" id="TIGR00088">
    <property type="entry name" value="trmD"/>
    <property type="match status" value="1"/>
</dbReference>
<dbReference type="InterPro" id="IPR029026">
    <property type="entry name" value="tRNA_m1G_MTases_N"/>
</dbReference>
<dbReference type="InterPro" id="IPR023148">
    <property type="entry name" value="tRNA_m1G_MeTrfase_C_sf"/>
</dbReference>
<dbReference type="AlphaFoldDB" id="A0A0G1GHX9"/>
<dbReference type="NCBIfam" id="NF000648">
    <property type="entry name" value="PRK00026.1"/>
    <property type="match status" value="1"/>
</dbReference>
<evidence type="ECO:0000256" key="16">
    <source>
        <dbReference type="PIRSR" id="PIRSR000386-1"/>
    </source>
</evidence>
<evidence type="ECO:0000256" key="5">
    <source>
        <dbReference type="ARBA" id="ARBA00012807"/>
    </source>
</evidence>
<keyword evidence="10 15" id="KW-0949">S-adenosyl-L-methionine</keyword>
<dbReference type="Gene3D" id="1.10.1270.20">
    <property type="entry name" value="tRNA(m1g37)methyltransferase, domain 2"/>
    <property type="match status" value="1"/>
</dbReference>
<comment type="caution">
    <text evidence="15">Lacks conserved residue(s) required for the propagation of feature annotation.</text>
</comment>
<evidence type="ECO:0000313" key="19">
    <source>
        <dbReference type="EMBL" id="KKS98398.1"/>
    </source>
</evidence>
<evidence type="ECO:0000256" key="7">
    <source>
        <dbReference type="ARBA" id="ARBA00022490"/>
    </source>
</evidence>
<dbReference type="Proteomes" id="UP000034894">
    <property type="component" value="Unassembled WGS sequence"/>
</dbReference>
<comment type="catalytic activity">
    <reaction evidence="14 15 17">
        <text>guanosine(37) in tRNA + S-adenosyl-L-methionine = N(1)-methylguanosine(37) in tRNA + S-adenosyl-L-homocysteine + H(+)</text>
        <dbReference type="Rhea" id="RHEA:36899"/>
        <dbReference type="Rhea" id="RHEA-COMP:10145"/>
        <dbReference type="Rhea" id="RHEA-COMP:10147"/>
        <dbReference type="ChEBI" id="CHEBI:15378"/>
        <dbReference type="ChEBI" id="CHEBI:57856"/>
        <dbReference type="ChEBI" id="CHEBI:59789"/>
        <dbReference type="ChEBI" id="CHEBI:73542"/>
        <dbReference type="ChEBI" id="CHEBI:74269"/>
        <dbReference type="EC" id="2.1.1.228"/>
    </reaction>
</comment>
<sequence>MLITILTLFPEILKPYLSSSIIGKAQKKEQVAVKLVNIRDYAKDSHKTVDNRPYGGGAGMLLRVDIVHKAIIDNRLSQSGGKASPNEKIILTDPAGKIYNQAKARRFSRLDHLMIVAGHYEGIDERIKSFTDETVSIGRFILTGGELPSLAIADSVIRLIPGVLKKAEAVRDESYSKKGLTESPQFTRPREYLGLKVPEVLTRGNHSELDDWKKSHRK</sequence>
<comment type="caution">
    <text evidence="19">The sequence shown here is derived from an EMBL/GenBank/DDBJ whole genome shotgun (WGS) entry which is preliminary data.</text>
</comment>
<dbReference type="PANTHER" id="PTHR46417">
    <property type="entry name" value="TRNA (GUANINE-N(1)-)-METHYLTRANSFERASE"/>
    <property type="match status" value="1"/>
</dbReference>
<dbReference type="EMBL" id="LCFP01000002">
    <property type="protein sequence ID" value="KKS98398.1"/>
    <property type="molecule type" value="Genomic_DNA"/>
</dbReference>
<evidence type="ECO:0000256" key="8">
    <source>
        <dbReference type="ARBA" id="ARBA00022603"/>
    </source>
</evidence>
<dbReference type="GO" id="GO:0002939">
    <property type="term" value="P:tRNA N1-guanine methylation"/>
    <property type="evidence" value="ECO:0007669"/>
    <property type="project" value="TreeGrafter"/>
</dbReference>
<dbReference type="InterPro" id="IPR016009">
    <property type="entry name" value="tRNA_MeTrfase_TRMD/TRM10"/>
</dbReference>
<organism evidence="19 20">
    <name type="scientific">Candidatus Gottesmanbacteria bacterium GW2011_GWA2_43_14</name>
    <dbReference type="NCBI Taxonomy" id="1618443"/>
    <lineage>
        <taxon>Bacteria</taxon>
        <taxon>Candidatus Gottesmaniibacteriota</taxon>
    </lineage>
</organism>
<reference evidence="19 20" key="1">
    <citation type="journal article" date="2015" name="Nature">
        <title>rRNA introns, odd ribosomes, and small enigmatic genomes across a large radiation of phyla.</title>
        <authorList>
            <person name="Brown C.T."/>
            <person name="Hug L.A."/>
            <person name="Thomas B.C."/>
            <person name="Sharon I."/>
            <person name="Castelle C.J."/>
            <person name="Singh A."/>
            <person name="Wilkins M.J."/>
            <person name="Williams K.H."/>
            <person name="Banfield J.F."/>
        </authorList>
    </citation>
    <scope>NUCLEOTIDE SEQUENCE [LARGE SCALE GENOMIC DNA]</scope>
</reference>
<dbReference type="Pfam" id="PF01746">
    <property type="entry name" value="tRNA_m1G_MT"/>
    <property type="match status" value="1"/>
</dbReference>
<gene>
    <name evidence="15 19" type="primary">trmD</name>
    <name evidence="19" type="ORF">UV73_C0002G0112</name>
</gene>
<comment type="subunit">
    <text evidence="4 15 17">Homodimer.</text>
</comment>
<evidence type="ECO:0000256" key="1">
    <source>
        <dbReference type="ARBA" id="ARBA00002634"/>
    </source>
</evidence>
<dbReference type="GO" id="GO:0005829">
    <property type="term" value="C:cytosol"/>
    <property type="evidence" value="ECO:0007669"/>
    <property type="project" value="TreeGrafter"/>
</dbReference>
<dbReference type="InterPro" id="IPR002649">
    <property type="entry name" value="tRNA_m1G_MeTrfase_TrmD"/>
</dbReference>
<feature type="binding site" evidence="15 16">
    <location>
        <position position="118"/>
    </location>
    <ligand>
        <name>S-adenosyl-L-methionine</name>
        <dbReference type="ChEBI" id="CHEBI:59789"/>
    </ligand>
</feature>
<evidence type="ECO:0000256" key="15">
    <source>
        <dbReference type="HAMAP-Rule" id="MF_00605"/>
    </source>
</evidence>
<accession>A0A0G1GHX9</accession>
<evidence type="ECO:0000256" key="14">
    <source>
        <dbReference type="ARBA" id="ARBA00047783"/>
    </source>
</evidence>
<dbReference type="CDD" id="cd18080">
    <property type="entry name" value="TrmD-like"/>
    <property type="match status" value="1"/>
</dbReference>
<evidence type="ECO:0000256" key="10">
    <source>
        <dbReference type="ARBA" id="ARBA00022691"/>
    </source>
</evidence>
<dbReference type="PANTHER" id="PTHR46417:SF1">
    <property type="entry name" value="TRNA (GUANINE-N(1)-)-METHYLTRANSFERASE"/>
    <property type="match status" value="1"/>
</dbReference>
<feature type="domain" description="tRNA methyltransferase TRMD/TRM10-type" evidence="18">
    <location>
        <begin position="1"/>
        <end position="217"/>
    </location>
</feature>
<dbReference type="PIRSF" id="PIRSF000386">
    <property type="entry name" value="tRNA_mtase"/>
    <property type="match status" value="1"/>
</dbReference>
<keyword evidence="8 15" id="KW-0489">Methyltransferase</keyword>
<dbReference type="PATRIC" id="fig|1618443.3.peg.388"/>
<evidence type="ECO:0000256" key="3">
    <source>
        <dbReference type="ARBA" id="ARBA00007630"/>
    </source>
</evidence>